<accession>A0A8J5N3G0</accession>
<proteinExistence type="predicted"/>
<sequence length="348" mass="39405">MMWMSCIVVVVMMLGGVLGQPGGGACPVTNTPVDEMCTSIKLTEIQLDDLQELCQQSNPPTRGSSGRAGPVPRVRSGPSAPCDLTQVQCNVLRELCLKGRQHLLKKDDYDHFAVMNLHRDACSDQVSWSSGDARDVFRDRNWFVDDKVALTNGYSWYRHGLPIWPLPNQTFGSKRSWRKAFRKSVWPNYAIAAPLSVVTDRYAGLYIDDLRLAIRKFFKGDIDTKGVNKADLDKFSRSSTFMEYVENFCKRMFTSQDGSVPADVTVNTYKQWLQPVMKESLHSMIKSYKSKQKRRGSSCPQVVYVFLQQEPRYGFLCHLAQDLQVTLKGVKCADTTRLVVGFNDLDEE</sequence>
<evidence type="ECO:0000313" key="4">
    <source>
        <dbReference type="Proteomes" id="UP000747542"/>
    </source>
</evidence>
<gene>
    <name evidence="3" type="ORF">Hamer_G006856</name>
</gene>
<name>A0A8J5N3G0_HOMAM</name>
<feature type="chain" id="PRO_5035220672" evidence="2">
    <location>
        <begin position="20"/>
        <end position="348"/>
    </location>
</feature>
<dbReference type="OrthoDB" id="6354698at2759"/>
<evidence type="ECO:0000256" key="2">
    <source>
        <dbReference type="SAM" id="SignalP"/>
    </source>
</evidence>
<evidence type="ECO:0000313" key="3">
    <source>
        <dbReference type="EMBL" id="KAG7172642.1"/>
    </source>
</evidence>
<reference evidence="3" key="1">
    <citation type="journal article" date="2021" name="Sci. Adv.">
        <title>The American lobster genome reveals insights on longevity, neural, and immune adaptations.</title>
        <authorList>
            <person name="Polinski J.M."/>
            <person name="Zimin A.V."/>
            <person name="Clark K.F."/>
            <person name="Kohn A.B."/>
            <person name="Sadowski N."/>
            <person name="Timp W."/>
            <person name="Ptitsyn A."/>
            <person name="Khanna P."/>
            <person name="Romanova D.Y."/>
            <person name="Williams P."/>
            <person name="Greenwood S.J."/>
            <person name="Moroz L.L."/>
            <person name="Walt D.R."/>
            <person name="Bodnar A.G."/>
        </authorList>
    </citation>
    <scope>NUCLEOTIDE SEQUENCE</scope>
    <source>
        <strain evidence="3">GMGI-L3</strain>
    </source>
</reference>
<dbReference type="Proteomes" id="UP000747542">
    <property type="component" value="Unassembled WGS sequence"/>
</dbReference>
<feature type="region of interest" description="Disordered" evidence="1">
    <location>
        <begin position="56"/>
        <end position="79"/>
    </location>
</feature>
<keyword evidence="4" id="KW-1185">Reference proteome</keyword>
<evidence type="ECO:0000256" key="1">
    <source>
        <dbReference type="SAM" id="MobiDB-lite"/>
    </source>
</evidence>
<dbReference type="AlphaFoldDB" id="A0A8J5N3G0"/>
<feature type="signal peptide" evidence="2">
    <location>
        <begin position="1"/>
        <end position="19"/>
    </location>
</feature>
<dbReference type="EMBL" id="JAHLQT010010484">
    <property type="protein sequence ID" value="KAG7172642.1"/>
    <property type="molecule type" value="Genomic_DNA"/>
</dbReference>
<protein>
    <submittedName>
        <fullName evidence="3">Uncharacterized protein</fullName>
    </submittedName>
</protein>
<keyword evidence="2" id="KW-0732">Signal</keyword>
<organism evidence="3 4">
    <name type="scientific">Homarus americanus</name>
    <name type="common">American lobster</name>
    <dbReference type="NCBI Taxonomy" id="6706"/>
    <lineage>
        <taxon>Eukaryota</taxon>
        <taxon>Metazoa</taxon>
        <taxon>Ecdysozoa</taxon>
        <taxon>Arthropoda</taxon>
        <taxon>Crustacea</taxon>
        <taxon>Multicrustacea</taxon>
        <taxon>Malacostraca</taxon>
        <taxon>Eumalacostraca</taxon>
        <taxon>Eucarida</taxon>
        <taxon>Decapoda</taxon>
        <taxon>Pleocyemata</taxon>
        <taxon>Astacidea</taxon>
        <taxon>Nephropoidea</taxon>
        <taxon>Nephropidae</taxon>
        <taxon>Homarus</taxon>
    </lineage>
</organism>
<comment type="caution">
    <text evidence="3">The sequence shown here is derived from an EMBL/GenBank/DDBJ whole genome shotgun (WGS) entry which is preliminary data.</text>
</comment>